<evidence type="ECO:0000256" key="8">
    <source>
        <dbReference type="ARBA" id="ARBA00068659"/>
    </source>
</evidence>
<organism evidence="19 20">
    <name type="scientific">Limnochorda pilosa</name>
    <dbReference type="NCBI Taxonomy" id="1555112"/>
    <lineage>
        <taxon>Bacteria</taxon>
        <taxon>Bacillati</taxon>
        <taxon>Bacillota</taxon>
        <taxon>Limnochordia</taxon>
        <taxon>Limnochordales</taxon>
        <taxon>Limnochordaceae</taxon>
        <taxon>Limnochorda</taxon>
    </lineage>
</organism>
<dbReference type="FunFam" id="3.30.460.30:FF:000001">
    <property type="entry name" value="Glutamyl-tRNA reductase"/>
    <property type="match status" value="1"/>
</dbReference>
<dbReference type="Pfam" id="PF01488">
    <property type="entry name" value="Shikimate_DH"/>
    <property type="match status" value="1"/>
</dbReference>
<dbReference type="EC" id="1.2.1.70" evidence="3 9"/>
<feature type="binding site" evidence="9 11">
    <location>
        <position position="104"/>
    </location>
    <ligand>
        <name>substrate</name>
    </ligand>
</feature>
<evidence type="ECO:0000259" key="17">
    <source>
        <dbReference type="Pfam" id="PF01488"/>
    </source>
</evidence>
<dbReference type="OrthoDB" id="110209at2"/>
<dbReference type="PATRIC" id="fig|1555112.3.peg.1314"/>
<evidence type="ECO:0000256" key="6">
    <source>
        <dbReference type="ARBA" id="ARBA00023244"/>
    </source>
</evidence>
<feature type="binding site" evidence="9 11">
    <location>
        <begin position="47"/>
        <end position="50"/>
    </location>
    <ligand>
        <name>substrate</name>
    </ligand>
</feature>
<evidence type="ECO:0000256" key="3">
    <source>
        <dbReference type="ARBA" id="ARBA00012970"/>
    </source>
</evidence>
<dbReference type="InterPro" id="IPR015895">
    <property type="entry name" value="4pyrrol_synth_GluRdtase_N"/>
</dbReference>
<accession>A0A0K2SJ57</accession>
<evidence type="ECO:0000256" key="10">
    <source>
        <dbReference type="PIRSR" id="PIRSR000445-1"/>
    </source>
</evidence>
<dbReference type="InterPro" id="IPR000343">
    <property type="entry name" value="4pyrrol_synth_GluRdtase"/>
</dbReference>
<feature type="domain" description="Glutamyl-tRNA reductase N-terminal" evidence="18">
    <location>
        <begin position="7"/>
        <end position="151"/>
    </location>
</feature>
<feature type="binding site" evidence="9 11">
    <location>
        <position position="115"/>
    </location>
    <ligand>
        <name>substrate</name>
    </ligand>
</feature>
<comment type="function">
    <text evidence="9">Catalyzes the NADPH-dependent reduction of glutamyl-tRNA(Glu) to glutamate 1-semialdehyde (GSA).</text>
</comment>
<dbReference type="InterPro" id="IPR006151">
    <property type="entry name" value="Shikm_DH/Glu-tRNA_Rdtase"/>
</dbReference>
<dbReference type="NCBIfam" id="TIGR01035">
    <property type="entry name" value="hemA"/>
    <property type="match status" value="1"/>
</dbReference>
<dbReference type="SUPFAM" id="SSF69742">
    <property type="entry name" value="Glutamyl tRNA-reductase catalytic, N-terminal domain"/>
    <property type="match status" value="1"/>
</dbReference>
<dbReference type="FunFam" id="3.40.50.720:FF:000031">
    <property type="entry name" value="Glutamyl-tRNA reductase"/>
    <property type="match status" value="1"/>
</dbReference>
<dbReference type="PANTHER" id="PTHR43013:SF1">
    <property type="entry name" value="GLUTAMYL-TRNA REDUCTASE"/>
    <property type="match status" value="1"/>
</dbReference>
<feature type="compositionally biased region" description="Basic and acidic residues" evidence="15">
    <location>
        <begin position="429"/>
        <end position="445"/>
    </location>
</feature>
<dbReference type="UniPathway" id="UPA00251">
    <property type="reaction ID" value="UER00316"/>
</dbReference>
<evidence type="ECO:0000256" key="4">
    <source>
        <dbReference type="ARBA" id="ARBA00022857"/>
    </source>
</evidence>
<comment type="catalytic activity">
    <reaction evidence="7 9 14">
        <text>(S)-4-amino-5-oxopentanoate + tRNA(Glu) + NADP(+) = L-glutamyl-tRNA(Glu) + NADPH + H(+)</text>
        <dbReference type="Rhea" id="RHEA:12344"/>
        <dbReference type="Rhea" id="RHEA-COMP:9663"/>
        <dbReference type="Rhea" id="RHEA-COMP:9680"/>
        <dbReference type="ChEBI" id="CHEBI:15378"/>
        <dbReference type="ChEBI" id="CHEBI:57501"/>
        <dbReference type="ChEBI" id="CHEBI:57783"/>
        <dbReference type="ChEBI" id="CHEBI:58349"/>
        <dbReference type="ChEBI" id="CHEBI:78442"/>
        <dbReference type="ChEBI" id="CHEBI:78520"/>
        <dbReference type="EC" id="1.2.1.70"/>
    </reaction>
</comment>
<feature type="binding site" evidence="9 11">
    <location>
        <begin position="109"/>
        <end position="111"/>
    </location>
    <ligand>
        <name>substrate</name>
    </ligand>
</feature>
<dbReference type="EMBL" id="AP014924">
    <property type="protein sequence ID" value="BAS27125.1"/>
    <property type="molecule type" value="Genomic_DNA"/>
</dbReference>
<dbReference type="Pfam" id="PF05201">
    <property type="entry name" value="GlutR_N"/>
    <property type="match status" value="1"/>
</dbReference>
<evidence type="ECO:0000259" key="16">
    <source>
        <dbReference type="Pfam" id="PF00745"/>
    </source>
</evidence>
<dbReference type="GO" id="GO:0050661">
    <property type="term" value="F:NADP binding"/>
    <property type="evidence" value="ECO:0007669"/>
    <property type="project" value="InterPro"/>
</dbReference>
<dbReference type="PANTHER" id="PTHR43013">
    <property type="entry name" value="GLUTAMYL-TRNA REDUCTASE"/>
    <property type="match status" value="1"/>
</dbReference>
<keyword evidence="4 9" id="KW-0521">NADP</keyword>
<keyword evidence="20" id="KW-1185">Reference proteome</keyword>
<keyword evidence="5 9" id="KW-0560">Oxidoreductase</keyword>
<feature type="domain" description="Tetrapyrrole biosynthesis glutamyl-tRNA reductase dimerisation" evidence="16">
    <location>
        <begin position="316"/>
        <end position="414"/>
    </location>
</feature>
<dbReference type="GO" id="GO:0008883">
    <property type="term" value="F:glutamyl-tRNA reductase activity"/>
    <property type="evidence" value="ECO:0007669"/>
    <property type="project" value="UniProtKB-UniRule"/>
</dbReference>
<evidence type="ECO:0000259" key="18">
    <source>
        <dbReference type="Pfam" id="PF05201"/>
    </source>
</evidence>
<proteinExistence type="inferred from homology"/>
<protein>
    <recommendedName>
        <fullName evidence="8 9">Glutamyl-tRNA reductase</fullName>
        <shortName evidence="9">GluTR</shortName>
        <ecNumber evidence="3 9">1.2.1.70</ecNumber>
    </recommendedName>
</protein>
<evidence type="ECO:0000256" key="1">
    <source>
        <dbReference type="ARBA" id="ARBA00005059"/>
    </source>
</evidence>
<dbReference type="CDD" id="cd05213">
    <property type="entry name" value="NAD_bind_Glutamyl_tRNA_reduct"/>
    <property type="match status" value="1"/>
</dbReference>
<feature type="region of interest" description="Disordered" evidence="15">
    <location>
        <begin position="413"/>
        <end position="445"/>
    </location>
</feature>
<dbReference type="SUPFAM" id="SSF51735">
    <property type="entry name" value="NAD(P)-binding Rossmann-fold domains"/>
    <property type="match status" value="1"/>
</dbReference>
<evidence type="ECO:0000256" key="13">
    <source>
        <dbReference type="PIRSR" id="PIRSR000445-4"/>
    </source>
</evidence>
<comment type="similarity">
    <text evidence="2 9 14">Belongs to the glutamyl-tRNA reductase family.</text>
</comment>
<evidence type="ECO:0000256" key="12">
    <source>
        <dbReference type="PIRSR" id="PIRSR000445-3"/>
    </source>
</evidence>
<evidence type="ECO:0000256" key="5">
    <source>
        <dbReference type="ARBA" id="ARBA00023002"/>
    </source>
</evidence>
<evidence type="ECO:0000256" key="2">
    <source>
        <dbReference type="ARBA" id="ARBA00005916"/>
    </source>
</evidence>
<dbReference type="Proteomes" id="UP000065807">
    <property type="component" value="Chromosome"/>
</dbReference>
<dbReference type="PIRSF" id="PIRSF000445">
    <property type="entry name" value="4pyrrol_synth_GluRdtase"/>
    <property type="match status" value="1"/>
</dbReference>
<keyword evidence="6 9" id="KW-0627">Porphyrin biosynthesis</keyword>
<gene>
    <name evidence="9" type="primary">hemA</name>
    <name evidence="19" type="ORF">LIP_1268</name>
</gene>
<feature type="domain" description="Quinate/shikimate 5-dehydrogenase/glutamyl-tRNA reductase" evidence="17">
    <location>
        <begin position="166"/>
        <end position="301"/>
    </location>
</feature>
<dbReference type="InterPro" id="IPR018214">
    <property type="entry name" value="GluRdtase_CS"/>
</dbReference>
<dbReference type="KEGG" id="lpil:LIP_1268"/>
<comment type="miscellaneous">
    <text evidence="9">During catalysis, the active site Cys acts as a nucleophile attacking the alpha-carbonyl group of tRNA-bound glutamate with the formation of a thioester intermediate between enzyme and glutamate, and the concomitant release of tRNA(Glu). The thioester intermediate is finally reduced by direct hydride transfer from NADPH, to form the product GSA.</text>
</comment>
<dbReference type="InterPro" id="IPR036453">
    <property type="entry name" value="GluRdtase_dimer_dom_sf"/>
</dbReference>
<comment type="domain">
    <text evidence="9">Possesses an unusual extended V-shaped dimeric structure with each monomer consisting of three distinct domains arranged along a curved 'spinal' alpha-helix. The N-terminal catalytic domain specifically recognizes the glutamate moiety of the substrate. The second domain is the NADPH-binding domain, and the third C-terminal domain is responsible for dimerization.</text>
</comment>
<dbReference type="Gene3D" id="3.40.50.720">
    <property type="entry name" value="NAD(P)-binding Rossmann-like Domain"/>
    <property type="match status" value="1"/>
</dbReference>
<dbReference type="PROSITE" id="PS00747">
    <property type="entry name" value="GLUTR"/>
    <property type="match status" value="1"/>
</dbReference>
<dbReference type="HAMAP" id="MF_00087">
    <property type="entry name" value="Glu_tRNA_reductase"/>
    <property type="match status" value="1"/>
</dbReference>
<dbReference type="AlphaFoldDB" id="A0A0K2SJ57"/>
<comment type="pathway">
    <text evidence="1 9 14">Porphyrin-containing compound metabolism; protoporphyrin-IX biosynthesis; 5-aminolevulinate from L-glutamyl-tRNA(Glu): step 1/2.</text>
</comment>
<evidence type="ECO:0000256" key="14">
    <source>
        <dbReference type="RuleBase" id="RU000584"/>
    </source>
</evidence>
<evidence type="ECO:0000313" key="20">
    <source>
        <dbReference type="Proteomes" id="UP000065807"/>
    </source>
</evidence>
<evidence type="ECO:0000256" key="9">
    <source>
        <dbReference type="HAMAP-Rule" id="MF_00087"/>
    </source>
</evidence>
<dbReference type="GO" id="GO:0019353">
    <property type="term" value="P:protoporphyrinogen IX biosynthetic process from glutamate"/>
    <property type="evidence" value="ECO:0007669"/>
    <property type="project" value="TreeGrafter"/>
</dbReference>
<dbReference type="STRING" id="1555112.LIP_1268"/>
<reference evidence="20" key="1">
    <citation type="submission" date="2015-07" db="EMBL/GenBank/DDBJ databases">
        <title>Complete genome sequence and phylogenetic analysis of Limnochorda pilosa.</title>
        <authorList>
            <person name="Watanabe M."/>
            <person name="Kojima H."/>
            <person name="Fukui M."/>
        </authorList>
    </citation>
    <scope>NUCLEOTIDE SEQUENCE [LARGE SCALE GENOMIC DNA]</scope>
    <source>
        <strain evidence="20">HC45</strain>
    </source>
</reference>
<feature type="binding site" evidence="9 12">
    <location>
        <begin position="184"/>
        <end position="189"/>
    </location>
    <ligand>
        <name>NADP(+)</name>
        <dbReference type="ChEBI" id="CHEBI:58349"/>
    </ligand>
</feature>
<dbReference type="InterPro" id="IPR015896">
    <property type="entry name" value="4pyrrol_synth_GluRdtase_dimer"/>
</dbReference>
<dbReference type="SUPFAM" id="SSF69075">
    <property type="entry name" value="Glutamyl tRNA-reductase dimerization domain"/>
    <property type="match status" value="1"/>
</dbReference>
<comment type="subunit">
    <text evidence="9">Homodimer.</text>
</comment>
<feature type="active site" description="Nucleophile" evidence="9 10">
    <location>
        <position position="48"/>
    </location>
</feature>
<dbReference type="InterPro" id="IPR036343">
    <property type="entry name" value="GluRdtase_N_sf"/>
</dbReference>
<reference evidence="20" key="2">
    <citation type="journal article" date="2016" name="Int. J. Syst. Evol. Microbiol.">
        <title>Complete genome sequence and cell structure of Limnochorda pilosa, a Gram-negative spore-former within the phylum Firmicutes.</title>
        <authorList>
            <person name="Watanabe M."/>
            <person name="Kojima H."/>
            <person name="Fukui M."/>
        </authorList>
    </citation>
    <scope>NUCLEOTIDE SEQUENCE [LARGE SCALE GENOMIC DNA]</scope>
    <source>
        <strain evidence="20">HC45</strain>
    </source>
</reference>
<evidence type="ECO:0000256" key="7">
    <source>
        <dbReference type="ARBA" id="ARBA00047464"/>
    </source>
</evidence>
<dbReference type="Pfam" id="PF00745">
    <property type="entry name" value="GlutR_dimer"/>
    <property type="match status" value="1"/>
</dbReference>
<evidence type="ECO:0000256" key="11">
    <source>
        <dbReference type="PIRSR" id="PIRSR000445-2"/>
    </source>
</evidence>
<dbReference type="InterPro" id="IPR036291">
    <property type="entry name" value="NAD(P)-bd_dom_sf"/>
</dbReference>
<dbReference type="RefSeq" id="WP_068135559.1">
    <property type="nucleotide sequence ID" value="NZ_AP014924.1"/>
</dbReference>
<evidence type="ECO:0000313" key="19">
    <source>
        <dbReference type="EMBL" id="BAS27125.1"/>
    </source>
</evidence>
<name>A0A0K2SJ57_LIMPI</name>
<feature type="site" description="Important for activity" evidence="9 13">
    <location>
        <position position="94"/>
    </location>
</feature>
<evidence type="ECO:0000256" key="15">
    <source>
        <dbReference type="SAM" id="MobiDB-lite"/>
    </source>
</evidence>
<sequence>MHLFVAGLNHRSAPIAVREQIHFTPEATRQFLGGLAREAEEVAVLSTCNRTELYVAGEDPRAPGRLVHRLVGSSYGETLDPYLYVRQDSEAARHLFRVAGGLDSMILGEAQILGQVRESFEIARDAGTAGPLLGQLGRKAVETGKRIRSETAIGEGAASVSHAAVELARKIFGELTGCRVLVLGAGEMATLAARNLREHGAAAVVVANRNRQHAEELARACGGHAAGFEQLEPLLEASDIVLSSTAAPHAVVRRETVQRVMRVRRGRPLFLIDIAVPRDVEPGCGDLDGVFLYNIDDLQQVVDDNLAQRRTQVGPAEAIVEEAVYEYVAWWRSRLAVPVIRALRQRAEEVREEELQRALRRLRDLEPQQRKAVEAMSEAIVNKLLHPPVTRLKAALEQGDGVAHLESLKELFDLEPEGTGTPSASAPDRALRPDDRPADRREGRA</sequence>
<dbReference type="Gene3D" id="3.30.460.30">
    <property type="entry name" value="Glutamyl-tRNA reductase, N-terminal domain"/>
    <property type="match status" value="1"/>
</dbReference>